<evidence type="ECO:0000313" key="15">
    <source>
        <dbReference type="EMBL" id="SDD29681.1"/>
    </source>
</evidence>
<comment type="catalytic activity">
    <reaction evidence="1">
        <text>Acts on substrates that are at least partially unfolded. The cleavage site P1 residue is normally between a pair of hydrophobic residues, such as Val-|-Val.</text>
        <dbReference type="EC" id="3.4.21.107"/>
    </reaction>
</comment>
<evidence type="ECO:0000256" key="12">
    <source>
        <dbReference type="SAM" id="MobiDB-lite"/>
    </source>
</evidence>
<dbReference type="RefSeq" id="WP_342713835.1">
    <property type="nucleotide sequence ID" value="NZ_FMYQ01000017.1"/>
</dbReference>
<evidence type="ECO:0000256" key="2">
    <source>
        <dbReference type="ARBA" id="ARBA00004418"/>
    </source>
</evidence>
<keyword evidence="13" id="KW-0732">Signal</keyword>
<comment type="subcellular location">
    <subcellularLocation>
        <location evidence="2">Periplasm</location>
    </subcellularLocation>
</comment>
<evidence type="ECO:0000256" key="3">
    <source>
        <dbReference type="ARBA" id="ARBA00010541"/>
    </source>
</evidence>
<feature type="signal peptide" evidence="13">
    <location>
        <begin position="1"/>
        <end position="30"/>
    </location>
</feature>
<keyword evidence="7" id="KW-0574">Periplasm</keyword>
<dbReference type="SMART" id="SM00228">
    <property type="entry name" value="PDZ"/>
    <property type="match status" value="2"/>
</dbReference>
<protein>
    <recommendedName>
        <fullName evidence="5">Probable periplasmic serine endoprotease DegP-like</fullName>
        <ecNumber evidence="4">3.4.21.107</ecNumber>
    </recommendedName>
    <alternativeName>
        <fullName evidence="11">Protease Do</fullName>
    </alternativeName>
</protein>
<gene>
    <name evidence="15" type="ORF">SAMN05421548_11775</name>
</gene>
<dbReference type="PROSITE" id="PS50106">
    <property type="entry name" value="PDZ"/>
    <property type="match status" value="2"/>
</dbReference>
<name>A0A1G6TKV0_9BURK</name>
<feature type="chain" id="PRO_5011752462" description="Probable periplasmic serine endoprotease DegP-like" evidence="13">
    <location>
        <begin position="31"/>
        <end position="568"/>
    </location>
</feature>
<evidence type="ECO:0000256" key="4">
    <source>
        <dbReference type="ARBA" id="ARBA00013035"/>
    </source>
</evidence>
<evidence type="ECO:0000256" key="13">
    <source>
        <dbReference type="SAM" id="SignalP"/>
    </source>
</evidence>
<dbReference type="EC" id="3.4.21.107" evidence="4"/>
<evidence type="ECO:0000256" key="10">
    <source>
        <dbReference type="ARBA" id="ARBA00023016"/>
    </source>
</evidence>
<reference evidence="16" key="1">
    <citation type="submission" date="2016-09" db="EMBL/GenBank/DDBJ databases">
        <authorList>
            <person name="Varghese N."/>
            <person name="Submissions S."/>
        </authorList>
    </citation>
    <scope>NUCLEOTIDE SEQUENCE [LARGE SCALE GENOMIC DNA]</scope>
    <source>
        <strain evidence="16">TNe-862</strain>
    </source>
</reference>
<dbReference type="InterPro" id="IPR036034">
    <property type="entry name" value="PDZ_sf"/>
</dbReference>
<feature type="compositionally biased region" description="Basic and acidic residues" evidence="12">
    <location>
        <begin position="41"/>
        <end position="56"/>
    </location>
</feature>
<evidence type="ECO:0000256" key="9">
    <source>
        <dbReference type="ARBA" id="ARBA00022825"/>
    </source>
</evidence>
<feature type="region of interest" description="Disordered" evidence="12">
    <location>
        <begin position="31"/>
        <end position="62"/>
    </location>
</feature>
<evidence type="ECO:0000256" key="6">
    <source>
        <dbReference type="ARBA" id="ARBA00022670"/>
    </source>
</evidence>
<dbReference type="Pfam" id="PF13180">
    <property type="entry name" value="PDZ_2"/>
    <property type="match status" value="1"/>
</dbReference>
<dbReference type="AlphaFoldDB" id="A0A1G6TKV0"/>
<evidence type="ECO:0000313" key="16">
    <source>
        <dbReference type="Proteomes" id="UP000198908"/>
    </source>
</evidence>
<dbReference type="Gene3D" id="2.30.42.10">
    <property type="match status" value="2"/>
</dbReference>
<feature type="domain" description="PDZ" evidence="14">
    <location>
        <begin position="330"/>
        <end position="409"/>
    </location>
</feature>
<organism evidence="15 16">
    <name type="scientific">Paraburkholderia lycopersici</name>
    <dbReference type="NCBI Taxonomy" id="416944"/>
    <lineage>
        <taxon>Bacteria</taxon>
        <taxon>Pseudomonadati</taxon>
        <taxon>Pseudomonadota</taxon>
        <taxon>Betaproteobacteria</taxon>
        <taxon>Burkholderiales</taxon>
        <taxon>Burkholderiaceae</taxon>
        <taxon>Paraburkholderia</taxon>
    </lineage>
</organism>
<keyword evidence="10" id="KW-0346">Stress response</keyword>
<keyword evidence="8" id="KW-0378">Hydrolase</keyword>
<dbReference type="GO" id="GO:0042597">
    <property type="term" value="C:periplasmic space"/>
    <property type="evidence" value="ECO:0007669"/>
    <property type="project" value="UniProtKB-SubCell"/>
</dbReference>
<evidence type="ECO:0000256" key="1">
    <source>
        <dbReference type="ARBA" id="ARBA00001772"/>
    </source>
</evidence>
<accession>A0A1G6TKV0</accession>
<dbReference type="InterPro" id="IPR001940">
    <property type="entry name" value="Peptidase_S1C"/>
</dbReference>
<evidence type="ECO:0000256" key="5">
    <source>
        <dbReference type="ARBA" id="ARBA00013958"/>
    </source>
</evidence>
<dbReference type="PANTHER" id="PTHR22939:SF130">
    <property type="entry name" value="PERIPLASMIC SERINE ENDOPROTEASE DEGP-LIKE-RELATED"/>
    <property type="match status" value="1"/>
</dbReference>
<dbReference type="STRING" id="416944.SAMN05421548_11775"/>
<sequence length="568" mass="57650">MLRLNFARTSRFAAALALAFASAFHCEANAASPPPASAKPAAEKHAADKTAADKPPKATPATATAATAATAMAAPDFFSLAQQYGPAVVHVIARGADDQAAPPEQEAIDADDPFFAFFRRAPRPASDADAGAPRVMTGAGSGFIVSPDGVVLTTAHVVDSAEEVTVRLTDKREFKAEVLAVDPQSDVAVLQIDAHDLPFVKLAVAPKVHVGEPVLSIGSPDSYQNTVTTGIVSATSRTLPDGKAFPFLQTDVAVNPDNSGGPLFNRAGEVIGIGVQIYADGGRYAGLTFAIPIDAANEFREQLQAARQGPTAGAASNANAGNAATVRTFGMQVEDVSPGLAAALGLPHAGGALVDAVDPASPIGQAGIRTGDVIVQVGGKPVERATTLAAALAAVPPATPASLKIIRNRQPTTTGFSNTAFEQKASDADPAAQAAQAADAPGTADAVSKAPPGDVRAVKTVMTNASAPAQPAAAPAPRRAADRLGLVTHALSADEKRSTGLPLGLMVEASIGPAASAGVRPGDVVLSLNDTLVETQDEAAALEAKATKSMSLLIQRDNARSFVAVKVR</sequence>
<feature type="region of interest" description="Disordered" evidence="12">
    <location>
        <begin position="423"/>
        <end position="451"/>
    </location>
</feature>
<feature type="compositionally biased region" description="Low complexity" evidence="12">
    <location>
        <begin position="428"/>
        <end position="446"/>
    </location>
</feature>
<evidence type="ECO:0000259" key="14">
    <source>
        <dbReference type="PROSITE" id="PS50106"/>
    </source>
</evidence>
<dbReference type="Pfam" id="PF17820">
    <property type="entry name" value="PDZ_6"/>
    <property type="match status" value="1"/>
</dbReference>
<dbReference type="InterPro" id="IPR041489">
    <property type="entry name" value="PDZ_6"/>
</dbReference>
<dbReference type="EMBL" id="FMYQ01000017">
    <property type="protein sequence ID" value="SDD29681.1"/>
    <property type="molecule type" value="Genomic_DNA"/>
</dbReference>
<keyword evidence="16" id="KW-1185">Reference proteome</keyword>
<dbReference type="InterPro" id="IPR009003">
    <property type="entry name" value="Peptidase_S1_PA"/>
</dbReference>
<proteinExistence type="inferred from homology"/>
<dbReference type="PANTHER" id="PTHR22939">
    <property type="entry name" value="SERINE PROTEASE FAMILY S1C HTRA-RELATED"/>
    <property type="match status" value="1"/>
</dbReference>
<comment type="similarity">
    <text evidence="3">Belongs to the peptidase S1C family.</text>
</comment>
<keyword evidence="6 15" id="KW-0645">Protease</keyword>
<dbReference type="SUPFAM" id="SSF50156">
    <property type="entry name" value="PDZ domain-like"/>
    <property type="match status" value="2"/>
</dbReference>
<dbReference type="GO" id="GO:0004252">
    <property type="term" value="F:serine-type endopeptidase activity"/>
    <property type="evidence" value="ECO:0007669"/>
    <property type="project" value="InterPro"/>
</dbReference>
<dbReference type="Pfam" id="PF13365">
    <property type="entry name" value="Trypsin_2"/>
    <property type="match status" value="1"/>
</dbReference>
<dbReference type="GO" id="GO:0006508">
    <property type="term" value="P:proteolysis"/>
    <property type="evidence" value="ECO:0007669"/>
    <property type="project" value="UniProtKB-KW"/>
</dbReference>
<dbReference type="Gene3D" id="2.40.10.120">
    <property type="match status" value="1"/>
</dbReference>
<keyword evidence="9" id="KW-0720">Serine protease</keyword>
<evidence type="ECO:0000256" key="11">
    <source>
        <dbReference type="ARBA" id="ARBA00032850"/>
    </source>
</evidence>
<dbReference type="InterPro" id="IPR001478">
    <property type="entry name" value="PDZ"/>
</dbReference>
<evidence type="ECO:0000256" key="8">
    <source>
        <dbReference type="ARBA" id="ARBA00022801"/>
    </source>
</evidence>
<dbReference type="SUPFAM" id="SSF50494">
    <property type="entry name" value="Trypsin-like serine proteases"/>
    <property type="match status" value="1"/>
</dbReference>
<dbReference type="Proteomes" id="UP000198908">
    <property type="component" value="Unassembled WGS sequence"/>
</dbReference>
<feature type="domain" description="PDZ" evidence="14">
    <location>
        <begin position="473"/>
        <end position="558"/>
    </location>
</feature>
<dbReference type="PRINTS" id="PR00834">
    <property type="entry name" value="PROTEASES2C"/>
</dbReference>
<evidence type="ECO:0000256" key="7">
    <source>
        <dbReference type="ARBA" id="ARBA00022764"/>
    </source>
</evidence>